<gene>
    <name evidence="1" type="ORF">F5050DRAFT_26962</name>
</gene>
<dbReference type="EMBL" id="MU790502">
    <property type="protein sequence ID" value="KAJ4002473.1"/>
    <property type="molecule type" value="Genomic_DNA"/>
</dbReference>
<comment type="caution">
    <text evidence="1">The sequence shown here is derived from an EMBL/GenBank/DDBJ whole genome shotgun (WGS) entry which is preliminary data.</text>
</comment>
<dbReference type="Proteomes" id="UP001163828">
    <property type="component" value="Unassembled WGS sequence"/>
</dbReference>
<protein>
    <submittedName>
        <fullName evidence="1">Uncharacterized protein</fullName>
    </submittedName>
</protein>
<organism evidence="1 2">
    <name type="scientific">Lentinula boryana</name>
    <dbReference type="NCBI Taxonomy" id="40481"/>
    <lineage>
        <taxon>Eukaryota</taxon>
        <taxon>Fungi</taxon>
        <taxon>Dikarya</taxon>
        <taxon>Basidiomycota</taxon>
        <taxon>Agaricomycotina</taxon>
        <taxon>Agaricomycetes</taxon>
        <taxon>Agaricomycetidae</taxon>
        <taxon>Agaricales</taxon>
        <taxon>Marasmiineae</taxon>
        <taxon>Omphalotaceae</taxon>
        <taxon>Lentinula</taxon>
    </lineage>
</organism>
<proteinExistence type="predicted"/>
<sequence>MSALVRITVAATMSLDEGSTSHPVFISPSYFQHIRRSNKWACTLCIDANKKRKPMSYREAIQHERNSADHASLVKAQLFQQPQQQQNTQPSAWDQSFNPWEAQGASVEAWFAPATEDATLMSKEQLRGKDHQYFADQVDDMVPFWIRGIEAAERGEVLKLEDFLDSLENETWPPRGPNPWAHIDRHSTFGGRAAREPTTCNDDVAKWIVESVSSVSAKSGRSTRRADGAALPTASHDIRSKSTSVWNSNPLVEIVARQNAVDEKRKQRMYTFFELPTNEKVKKIDDLIRSLHSP</sequence>
<reference evidence="1" key="1">
    <citation type="submission" date="2022-08" db="EMBL/GenBank/DDBJ databases">
        <authorList>
            <consortium name="DOE Joint Genome Institute"/>
            <person name="Min B."/>
            <person name="Riley R."/>
            <person name="Sierra-Patev S."/>
            <person name="Naranjo-Ortiz M."/>
            <person name="Looney B."/>
            <person name="Konkel Z."/>
            <person name="Slot J.C."/>
            <person name="Sakamoto Y."/>
            <person name="Steenwyk J.L."/>
            <person name="Rokas A."/>
            <person name="Carro J."/>
            <person name="Camarero S."/>
            <person name="Ferreira P."/>
            <person name="Molpeceres G."/>
            <person name="Ruiz-Duenas F.J."/>
            <person name="Serrano A."/>
            <person name="Henrissat B."/>
            <person name="Drula E."/>
            <person name="Hughes K.W."/>
            <person name="Mata J.L."/>
            <person name="Ishikawa N.K."/>
            <person name="Vargas-Isla R."/>
            <person name="Ushijima S."/>
            <person name="Smith C.A."/>
            <person name="Ahrendt S."/>
            <person name="Andreopoulos W."/>
            <person name="He G."/>
            <person name="Labutti K."/>
            <person name="Lipzen A."/>
            <person name="Ng V."/>
            <person name="Sandor L."/>
            <person name="Barry K."/>
            <person name="Martinez A.T."/>
            <person name="Xiao Y."/>
            <person name="Gibbons J.G."/>
            <person name="Terashima K."/>
            <person name="Hibbett D.S."/>
            <person name="Grigoriev I.V."/>
        </authorList>
    </citation>
    <scope>NUCLEOTIDE SEQUENCE</scope>
    <source>
        <strain evidence="1">TFB10827</strain>
    </source>
</reference>
<evidence type="ECO:0000313" key="2">
    <source>
        <dbReference type="Proteomes" id="UP001163828"/>
    </source>
</evidence>
<evidence type="ECO:0000313" key="1">
    <source>
        <dbReference type="EMBL" id="KAJ4002473.1"/>
    </source>
</evidence>
<accession>A0ABQ8QVX4</accession>
<name>A0ABQ8QVX4_9AGAR</name>
<keyword evidence="2" id="KW-1185">Reference proteome</keyword>